<evidence type="ECO:0000313" key="2">
    <source>
        <dbReference type="Proteomes" id="UP000295818"/>
    </source>
</evidence>
<sequence length="56" mass="6485">MNSSQTAVRRHNWLLRHYGRQARVYLRILRALRILPAAVETSLVSRLQGSGRERGI</sequence>
<organism evidence="1 2">
    <name type="scientific">Kribbella orskensis</name>
    <dbReference type="NCBI Taxonomy" id="2512216"/>
    <lineage>
        <taxon>Bacteria</taxon>
        <taxon>Bacillati</taxon>
        <taxon>Actinomycetota</taxon>
        <taxon>Actinomycetes</taxon>
        <taxon>Propionibacteriales</taxon>
        <taxon>Kribbellaceae</taxon>
        <taxon>Kribbella</taxon>
    </lineage>
</organism>
<dbReference type="Proteomes" id="UP000295818">
    <property type="component" value="Unassembled WGS sequence"/>
</dbReference>
<gene>
    <name evidence="1" type="ORF">EV644_14525</name>
</gene>
<name>A0ABY2B6A7_9ACTN</name>
<dbReference type="RefSeq" id="WP_158293112.1">
    <property type="nucleotide sequence ID" value="NZ_SLWM01000045.1"/>
</dbReference>
<reference evidence="1 2" key="1">
    <citation type="journal article" date="2015" name="Stand. Genomic Sci.">
        <title>Genomic Encyclopedia of Bacterial and Archaeal Type Strains, Phase III: the genomes of soil and plant-associated and newly described type strains.</title>
        <authorList>
            <person name="Whitman W.B."/>
            <person name="Woyke T."/>
            <person name="Klenk H.P."/>
            <person name="Zhou Y."/>
            <person name="Lilburn T.G."/>
            <person name="Beck B.J."/>
            <person name="De Vos P."/>
            <person name="Vandamme P."/>
            <person name="Eisen J.A."/>
            <person name="Garrity G."/>
            <person name="Hugenholtz P."/>
            <person name="Kyrpides N.C."/>
        </authorList>
    </citation>
    <scope>NUCLEOTIDE SEQUENCE [LARGE SCALE GENOMIC DNA]</scope>
    <source>
        <strain evidence="1 2">VKM Ac-2538</strain>
    </source>
</reference>
<dbReference type="EMBL" id="SLWM01000045">
    <property type="protein sequence ID" value="TCO08559.1"/>
    <property type="molecule type" value="Genomic_DNA"/>
</dbReference>
<protein>
    <submittedName>
        <fullName evidence="1">Uncharacterized protein</fullName>
    </submittedName>
</protein>
<comment type="caution">
    <text evidence="1">The sequence shown here is derived from an EMBL/GenBank/DDBJ whole genome shotgun (WGS) entry which is preliminary data.</text>
</comment>
<evidence type="ECO:0000313" key="1">
    <source>
        <dbReference type="EMBL" id="TCO08559.1"/>
    </source>
</evidence>
<keyword evidence="2" id="KW-1185">Reference proteome</keyword>
<accession>A0ABY2B6A7</accession>
<proteinExistence type="predicted"/>